<feature type="transmembrane region" description="Helical" evidence="6">
    <location>
        <begin position="372"/>
        <end position="390"/>
    </location>
</feature>
<feature type="compositionally biased region" description="Polar residues" evidence="5">
    <location>
        <begin position="180"/>
        <end position="198"/>
    </location>
</feature>
<feature type="transmembrane region" description="Helical" evidence="6">
    <location>
        <begin position="260"/>
        <end position="283"/>
    </location>
</feature>
<keyword evidence="2 6" id="KW-0812">Transmembrane</keyword>
<reference evidence="7 8" key="1">
    <citation type="submission" date="2024-10" db="EMBL/GenBank/DDBJ databases">
        <title>Updated reference genomes for cyclostephanoid diatoms.</title>
        <authorList>
            <person name="Roberts W.R."/>
            <person name="Alverson A.J."/>
        </authorList>
    </citation>
    <scope>NUCLEOTIDE SEQUENCE [LARGE SCALE GENOMIC DNA]</scope>
    <source>
        <strain evidence="7 8">AJA276-08</strain>
    </source>
</reference>
<keyword evidence="3 6" id="KW-1133">Transmembrane helix</keyword>
<evidence type="ECO:0000256" key="5">
    <source>
        <dbReference type="SAM" id="MobiDB-lite"/>
    </source>
</evidence>
<dbReference type="AlphaFoldDB" id="A0ABD3NKB8"/>
<feature type="transmembrane region" description="Helical" evidence="6">
    <location>
        <begin position="402"/>
        <end position="422"/>
    </location>
</feature>
<gene>
    <name evidence="7" type="ORF">ACHAW5_008263</name>
</gene>
<evidence type="ECO:0000313" key="7">
    <source>
        <dbReference type="EMBL" id="KAL3776232.1"/>
    </source>
</evidence>
<name>A0ABD3NKB8_9STRA</name>
<dbReference type="EMBL" id="JALLAZ020001364">
    <property type="protein sequence ID" value="KAL3776232.1"/>
    <property type="molecule type" value="Genomic_DNA"/>
</dbReference>
<dbReference type="InterPro" id="IPR003689">
    <property type="entry name" value="ZIP"/>
</dbReference>
<feature type="compositionally biased region" description="Basic and acidic residues" evidence="5">
    <location>
        <begin position="164"/>
        <end position="179"/>
    </location>
</feature>
<evidence type="ECO:0000256" key="6">
    <source>
        <dbReference type="SAM" id="Phobius"/>
    </source>
</evidence>
<keyword evidence="4 6" id="KW-0472">Membrane</keyword>
<proteinExistence type="predicted"/>
<evidence type="ECO:0000256" key="3">
    <source>
        <dbReference type="ARBA" id="ARBA00022989"/>
    </source>
</evidence>
<comment type="subcellular location">
    <subcellularLocation>
        <location evidence="1">Membrane</location>
        <topology evidence="1">Multi-pass membrane protein</topology>
    </subcellularLocation>
</comment>
<comment type="caution">
    <text evidence="7">The sequence shown here is derived from an EMBL/GenBank/DDBJ whole genome shotgun (WGS) entry which is preliminary data.</text>
</comment>
<feature type="transmembrane region" description="Helical" evidence="6">
    <location>
        <begin position="65"/>
        <end position="85"/>
    </location>
</feature>
<feature type="transmembrane region" description="Helical" evidence="6">
    <location>
        <begin position="289"/>
        <end position="314"/>
    </location>
</feature>
<dbReference type="Proteomes" id="UP001530315">
    <property type="component" value="Unassembled WGS sequence"/>
</dbReference>
<dbReference type="GO" id="GO:0016020">
    <property type="term" value="C:membrane"/>
    <property type="evidence" value="ECO:0007669"/>
    <property type="project" value="UniProtKB-SubCell"/>
</dbReference>
<sequence>MLDADAGWTPLYLSTIAGMSTCLGALIVFCHPIDDGDDADDERVDLADGTAHKKMSGRRKVSPSTMAFSLALAGSVMVTVSVVSIGPECLAASSMHQNSKNSGLDEENSFFVFGITLMPMFSWAFLHRLLSFVLGWFSYYLMSRYAFPEPQEILSTHFESVRKSSLPDDKDSGDEHDNQSTKANNSPPHKNGSLQRRVSSTEDVELATKLNGGVHRKGLFRTHPIERMKCCSFTTCLSSLRVFMRGSDLNTSEARRANRVAMLLFFSLLLHNFPEGLAVAASALESDKLGMTVTIGIMIHNIPEGIAIAIPCLAARPDSPCLSFILASVSGLAEPAGAFISLVFLKGVEQRQVERGGAEGGVIGVEGSLENVLAFVAGIMITVSFLELFPEAKRHTEKSGMTAYYAGLSVGFIVMIATEYGMSL</sequence>
<dbReference type="PANTHER" id="PTHR11040:SF205">
    <property type="entry name" value="ZINC TRANSPORTER ZUPT"/>
    <property type="match status" value="1"/>
</dbReference>
<evidence type="ECO:0000256" key="4">
    <source>
        <dbReference type="ARBA" id="ARBA00023136"/>
    </source>
</evidence>
<feature type="transmembrane region" description="Helical" evidence="6">
    <location>
        <begin position="321"/>
        <end position="345"/>
    </location>
</feature>
<dbReference type="PANTHER" id="PTHR11040">
    <property type="entry name" value="ZINC/IRON TRANSPORTER"/>
    <property type="match status" value="1"/>
</dbReference>
<evidence type="ECO:0000256" key="1">
    <source>
        <dbReference type="ARBA" id="ARBA00004141"/>
    </source>
</evidence>
<evidence type="ECO:0000313" key="8">
    <source>
        <dbReference type="Proteomes" id="UP001530315"/>
    </source>
</evidence>
<feature type="transmembrane region" description="Helical" evidence="6">
    <location>
        <begin position="12"/>
        <end position="33"/>
    </location>
</feature>
<feature type="region of interest" description="Disordered" evidence="5">
    <location>
        <begin position="164"/>
        <end position="199"/>
    </location>
</feature>
<evidence type="ECO:0000256" key="2">
    <source>
        <dbReference type="ARBA" id="ARBA00022692"/>
    </source>
</evidence>
<organism evidence="7 8">
    <name type="scientific">Stephanodiscus triporus</name>
    <dbReference type="NCBI Taxonomy" id="2934178"/>
    <lineage>
        <taxon>Eukaryota</taxon>
        <taxon>Sar</taxon>
        <taxon>Stramenopiles</taxon>
        <taxon>Ochrophyta</taxon>
        <taxon>Bacillariophyta</taxon>
        <taxon>Coscinodiscophyceae</taxon>
        <taxon>Thalassiosirophycidae</taxon>
        <taxon>Stephanodiscales</taxon>
        <taxon>Stephanodiscaceae</taxon>
        <taxon>Stephanodiscus</taxon>
    </lineage>
</organism>
<keyword evidence="8" id="KW-1185">Reference proteome</keyword>
<dbReference type="Pfam" id="PF02535">
    <property type="entry name" value="Zip"/>
    <property type="match status" value="1"/>
</dbReference>
<feature type="transmembrane region" description="Helical" evidence="6">
    <location>
        <begin position="110"/>
        <end position="137"/>
    </location>
</feature>
<protein>
    <submittedName>
        <fullName evidence="7">Uncharacterized protein</fullName>
    </submittedName>
</protein>
<accession>A0ABD3NKB8</accession>